<evidence type="ECO:0000313" key="2">
    <source>
        <dbReference type="EMBL" id="OJH35361.1"/>
    </source>
</evidence>
<sequence length="73" mass="8101">MNQTLPPTLVEILRHIAREEPLTGTVRAFPGMTREDMGRLLEAAAEHLTARPPAESPPPPPPPGVRRPRRPPR</sequence>
<keyword evidence="3" id="KW-1185">Reference proteome</keyword>
<reference evidence="2 3" key="2">
    <citation type="submission" date="2016-12" db="EMBL/GenBank/DDBJ databases">
        <title>Draft Genome Sequence of Cystobacter ferrugineus Strain Cbfe23.</title>
        <authorList>
            <person name="Akbar S."/>
            <person name="Dowd S.E."/>
            <person name="Stevens D.C."/>
        </authorList>
    </citation>
    <scope>NUCLEOTIDE SEQUENCE [LARGE SCALE GENOMIC DNA]</scope>
    <source>
        <strain evidence="2 3">Cbfe23</strain>
    </source>
</reference>
<feature type="compositionally biased region" description="Pro residues" evidence="1">
    <location>
        <begin position="54"/>
        <end position="65"/>
    </location>
</feature>
<gene>
    <name evidence="2" type="ORF">BON30_38090</name>
</gene>
<dbReference type="EMBL" id="MPIN01000014">
    <property type="protein sequence ID" value="OJH35361.1"/>
    <property type="molecule type" value="Genomic_DNA"/>
</dbReference>
<dbReference type="RefSeq" id="WP_071903459.1">
    <property type="nucleotide sequence ID" value="NZ_MPIN01000014.1"/>
</dbReference>
<name>A0A1L9AZC8_9BACT</name>
<dbReference type="OrthoDB" id="7845843at2"/>
<evidence type="ECO:0000313" key="3">
    <source>
        <dbReference type="Proteomes" id="UP000182229"/>
    </source>
</evidence>
<proteinExistence type="predicted"/>
<dbReference type="AlphaFoldDB" id="A0A1L9AZC8"/>
<organism evidence="2 3">
    <name type="scientific">Cystobacter ferrugineus</name>
    <dbReference type="NCBI Taxonomy" id="83449"/>
    <lineage>
        <taxon>Bacteria</taxon>
        <taxon>Pseudomonadati</taxon>
        <taxon>Myxococcota</taxon>
        <taxon>Myxococcia</taxon>
        <taxon>Myxococcales</taxon>
        <taxon>Cystobacterineae</taxon>
        <taxon>Archangiaceae</taxon>
        <taxon>Cystobacter</taxon>
    </lineage>
</organism>
<dbReference type="Proteomes" id="UP000182229">
    <property type="component" value="Unassembled WGS sequence"/>
</dbReference>
<accession>A0A1L9AZC8</accession>
<reference evidence="3" key="1">
    <citation type="submission" date="2016-11" db="EMBL/GenBank/DDBJ databases">
        <authorList>
            <person name="Shukria A."/>
            <person name="Stevens D.C."/>
        </authorList>
    </citation>
    <scope>NUCLEOTIDE SEQUENCE [LARGE SCALE GENOMIC DNA]</scope>
    <source>
        <strain evidence="3">Cbfe23</strain>
    </source>
</reference>
<feature type="region of interest" description="Disordered" evidence="1">
    <location>
        <begin position="47"/>
        <end position="73"/>
    </location>
</feature>
<evidence type="ECO:0000256" key="1">
    <source>
        <dbReference type="SAM" id="MobiDB-lite"/>
    </source>
</evidence>
<protein>
    <submittedName>
        <fullName evidence="2">Uncharacterized protein</fullName>
    </submittedName>
</protein>
<comment type="caution">
    <text evidence="2">The sequence shown here is derived from an EMBL/GenBank/DDBJ whole genome shotgun (WGS) entry which is preliminary data.</text>
</comment>
<dbReference type="STRING" id="83449.BON30_38090"/>